<sequence length="181" mass="19234">MHTLAQLVVGISGEGKPQQCGLGPAQSVVASLVAESKSATLVGNPGCTLEDSRKAAGWHGEVRDSTFNGSVRFHKTQITGWPNFEYVQWACGERRIPSQGGQELLPSPVNLAEATGACFDLGPKKMPLEFLYTPLHILISPGAMFATHANTRTGEDGRVETTERGGREAESSASFFGTSSL</sequence>
<proteinExistence type="predicted"/>
<feature type="compositionally biased region" description="Basic and acidic residues" evidence="1">
    <location>
        <begin position="153"/>
        <end position="170"/>
    </location>
</feature>
<dbReference type="Proteomes" id="UP000028524">
    <property type="component" value="Unassembled WGS sequence"/>
</dbReference>
<feature type="region of interest" description="Disordered" evidence="1">
    <location>
        <begin position="150"/>
        <end position="181"/>
    </location>
</feature>
<evidence type="ECO:0000256" key="1">
    <source>
        <dbReference type="SAM" id="MobiDB-lite"/>
    </source>
</evidence>
<keyword evidence="3" id="KW-1185">Reference proteome</keyword>
<feature type="compositionally biased region" description="Polar residues" evidence="1">
    <location>
        <begin position="171"/>
        <end position="181"/>
    </location>
</feature>
<dbReference type="HOGENOM" id="CLU_1489934_0_0_1"/>
<evidence type="ECO:0000313" key="2">
    <source>
        <dbReference type="EMBL" id="KFA66126.1"/>
    </source>
</evidence>
<reference evidence="2 3" key="1">
    <citation type="journal article" date="2014" name="BMC Genomics">
        <title>Comparative genome sequencing reveals chemotype-specific gene clusters in the toxigenic black mold Stachybotrys.</title>
        <authorList>
            <person name="Semeiks J."/>
            <person name="Borek D."/>
            <person name="Otwinowski Z."/>
            <person name="Grishin N.V."/>
        </authorList>
    </citation>
    <scope>NUCLEOTIDE SEQUENCE [LARGE SCALE GENOMIC DNA]</scope>
    <source>
        <strain evidence="2 3">IBT 40285</strain>
    </source>
</reference>
<dbReference type="EMBL" id="KL660496">
    <property type="protein sequence ID" value="KFA66126.1"/>
    <property type="molecule type" value="Genomic_DNA"/>
</dbReference>
<dbReference type="AlphaFoldDB" id="A0A084QQ91"/>
<protein>
    <submittedName>
        <fullName evidence="2">Uncharacterized protein</fullName>
    </submittedName>
</protein>
<dbReference type="InParanoid" id="A0A084QQ91"/>
<dbReference type="OrthoDB" id="10431904at2759"/>
<evidence type="ECO:0000313" key="3">
    <source>
        <dbReference type="Proteomes" id="UP000028524"/>
    </source>
</evidence>
<name>A0A084QQ91_STAC4</name>
<accession>A0A084QQ91</accession>
<organism evidence="2 3">
    <name type="scientific">Stachybotrys chlorohalonatus (strain IBT 40285)</name>
    <dbReference type="NCBI Taxonomy" id="1283841"/>
    <lineage>
        <taxon>Eukaryota</taxon>
        <taxon>Fungi</taxon>
        <taxon>Dikarya</taxon>
        <taxon>Ascomycota</taxon>
        <taxon>Pezizomycotina</taxon>
        <taxon>Sordariomycetes</taxon>
        <taxon>Hypocreomycetidae</taxon>
        <taxon>Hypocreales</taxon>
        <taxon>Stachybotryaceae</taxon>
        <taxon>Stachybotrys</taxon>
    </lineage>
</organism>
<gene>
    <name evidence="2" type="ORF">S40285_10199</name>
</gene>